<proteinExistence type="predicted"/>
<evidence type="ECO:0000313" key="2">
    <source>
        <dbReference type="EMBL" id="KAK8405055.1"/>
    </source>
</evidence>
<keyword evidence="3" id="KW-1185">Reference proteome</keyword>
<feature type="region of interest" description="Disordered" evidence="1">
    <location>
        <begin position="1"/>
        <end position="22"/>
    </location>
</feature>
<sequence length="91" mass="10109">MLYGDPTWPDRNGLGDKGTNTVTTTSRILPAATLRPRPSQLPRYVTYLDPARFVVRLHEVPVRDDGRIARTRSGQFTLGPLSTTFASHPFG</sequence>
<comment type="caution">
    <text evidence="2">The sequence shown here is derived from an EMBL/GenBank/DDBJ whole genome shotgun (WGS) entry which is preliminary data.</text>
</comment>
<dbReference type="AlphaFoldDB" id="A0AAW0UYE6"/>
<evidence type="ECO:0000313" key="3">
    <source>
        <dbReference type="Proteomes" id="UP001487740"/>
    </source>
</evidence>
<reference evidence="2 3" key="1">
    <citation type="submission" date="2023-03" db="EMBL/GenBank/DDBJ databases">
        <title>High-quality genome of Scylla paramamosain provides insights in environmental adaptation.</title>
        <authorList>
            <person name="Zhang L."/>
        </authorList>
    </citation>
    <scope>NUCLEOTIDE SEQUENCE [LARGE SCALE GENOMIC DNA]</scope>
    <source>
        <strain evidence="2">LZ_2023a</strain>
        <tissue evidence="2">Muscle</tissue>
    </source>
</reference>
<evidence type="ECO:0000256" key="1">
    <source>
        <dbReference type="SAM" id="MobiDB-lite"/>
    </source>
</evidence>
<gene>
    <name evidence="2" type="ORF">O3P69_001554</name>
</gene>
<accession>A0AAW0UYE6</accession>
<protein>
    <submittedName>
        <fullName evidence="2">Uncharacterized protein</fullName>
    </submittedName>
</protein>
<name>A0AAW0UYE6_SCYPA</name>
<dbReference type="Proteomes" id="UP001487740">
    <property type="component" value="Unassembled WGS sequence"/>
</dbReference>
<organism evidence="2 3">
    <name type="scientific">Scylla paramamosain</name>
    <name type="common">Mud crab</name>
    <dbReference type="NCBI Taxonomy" id="85552"/>
    <lineage>
        <taxon>Eukaryota</taxon>
        <taxon>Metazoa</taxon>
        <taxon>Ecdysozoa</taxon>
        <taxon>Arthropoda</taxon>
        <taxon>Crustacea</taxon>
        <taxon>Multicrustacea</taxon>
        <taxon>Malacostraca</taxon>
        <taxon>Eumalacostraca</taxon>
        <taxon>Eucarida</taxon>
        <taxon>Decapoda</taxon>
        <taxon>Pleocyemata</taxon>
        <taxon>Brachyura</taxon>
        <taxon>Eubrachyura</taxon>
        <taxon>Portunoidea</taxon>
        <taxon>Portunidae</taxon>
        <taxon>Portuninae</taxon>
        <taxon>Scylla</taxon>
    </lineage>
</organism>
<dbReference type="EMBL" id="JARAKH010000003">
    <property type="protein sequence ID" value="KAK8405055.1"/>
    <property type="molecule type" value="Genomic_DNA"/>
</dbReference>